<feature type="compositionally biased region" description="Basic residues" evidence="11">
    <location>
        <begin position="1"/>
        <end position="17"/>
    </location>
</feature>
<name>A0AAW0B7Y0_9AGAR</name>
<dbReference type="PANTHER" id="PTHR46179">
    <property type="entry name" value="ZINC FINGER PROTEIN"/>
    <property type="match status" value="1"/>
</dbReference>
<evidence type="ECO:0000313" key="14">
    <source>
        <dbReference type="Proteomes" id="UP001362999"/>
    </source>
</evidence>
<dbReference type="Gene3D" id="3.30.160.60">
    <property type="entry name" value="Classic Zinc Finger"/>
    <property type="match status" value="2"/>
</dbReference>
<feature type="compositionally biased region" description="Low complexity" evidence="11">
    <location>
        <begin position="157"/>
        <end position="171"/>
    </location>
</feature>
<feature type="region of interest" description="Disordered" evidence="11">
    <location>
        <begin position="1"/>
        <end position="271"/>
    </location>
</feature>
<reference evidence="13 14" key="1">
    <citation type="journal article" date="2024" name="J Genomics">
        <title>Draft genome sequencing and assembly of Favolaschia claudopus CIRM-BRFM 2984 isolated from oak limbs.</title>
        <authorList>
            <person name="Navarro D."/>
            <person name="Drula E."/>
            <person name="Chaduli D."/>
            <person name="Cazenave R."/>
            <person name="Ahrendt S."/>
            <person name="Wang J."/>
            <person name="Lipzen A."/>
            <person name="Daum C."/>
            <person name="Barry K."/>
            <person name="Grigoriev I.V."/>
            <person name="Favel A."/>
            <person name="Rosso M.N."/>
            <person name="Martin F."/>
        </authorList>
    </citation>
    <scope>NUCLEOTIDE SEQUENCE [LARGE SCALE GENOMIC DNA]</scope>
    <source>
        <strain evidence="13 14">CIRM-BRFM 2984</strain>
    </source>
</reference>
<dbReference type="InterPro" id="IPR051061">
    <property type="entry name" value="Zinc_finger_trans_reg"/>
</dbReference>
<dbReference type="PROSITE" id="PS50157">
    <property type="entry name" value="ZINC_FINGER_C2H2_2"/>
    <property type="match status" value="2"/>
</dbReference>
<evidence type="ECO:0000256" key="7">
    <source>
        <dbReference type="ARBA" id="ARBA00023125"/>
    </source>
</evidence>
<feature type="domain" description="C2H2-type" evidence="12">
    <location>
        <begin position="275"/>
        <end position="302"/>
    </location>
</feature>
<evidence type="ECO:0000256" key="4">
    <source>
        <dbReference type="ARBA" id="ARBA00022771"/>
    </source>
</evidence>
<feature type="compositionally biased region" description="Acidic residues" evidence="11">
    <location>
        <begin position="191"/>
        <end position="201"/>
    </location>
</feature>
<evidence type="ECO:0000256" key="6">
    <source>
        <dbReference type="ARBA" id="ARBA00023015"/>
    </source>
</evidence>
<keyword evidence="2" id="KW-0479">Metal-binding</keyword>
<organism evidence="13 14">
    <name type="scientific">Favolaschia claudopus</name>
    <dbReference type="NCBI Taxonomy" id="2862362"/>
    <lineage>
        <taxon>Eukaryota</taxon>
        <taxon>Fungi</taxon>
        <taxon>Dikarya</taxon>
        <taxon>Basidiomycota</taxon>
        <taxon>Agaricomycotina</taxon>
        <taxon>Agaricomycetes</taxon>
        <taxon>Agaricomycetidae</taxon>
        <taxon>Agaricales</taxon>
        <taxon>Marasmiineae</taxon>
        <taxon>Mycenaceae</taxon>
        <taxon>Favolaschia</taxon>
    </lineage>
</organism>
<dbReference type="InterPro" id="IPR036236">
    <property type="entry name" value="Znf_C2H2_sf"/>
</dbReference>
<feature type="compositionally biased region" description="Polar residues" evidence="11">
    <location>
        <begin position="142"/>
        <end position="151"/>
    </location>
</feature>
<dbReference type="SUPFAM" id="SSF57667">
    <property type="entry name" value="beta-beta-alpha zinc fingers"/>
    <property type="match status" value="1"/>
</dbReference>
<comment type="subcellular location">
    <subcellularLocation>
        <location evidence="1">Nucleus</location>
    </subcellularLocation>
</comment>
<comment type="caution">
    <text evidence="13">The sequence shown here is derived from an EMBL/GenBank/DDBJ whole genome shotgun (WGS) entry which is preliminary data.</text>
</comment>
<feature type="compositionally biased region" description="Low complexity" evidence="11">
    <location>
        <begin position="87"/>
        <end position="98"/>
    </location>
</feature>
<feature type="compositionally biased region" description="Low complexity" evidence="11">
    <location>
        <begin position="227"/>
        <end position="247"/>
    </location>
</feature>
<dbReference type="FunFam" id="3.30.160.60:FF:000045">
    <property type="entry name" value="ZFP69 zinc finger protein B"/>
    <property type="match status" value="1"/>
</dbReference>
<dbReference type="AlphaFoldDB" id="A0AAW0B7Y0"/>
<dbReference type="GO" id="GO:0008270">
    <property type="term" value="F:zinc ion binding"/>
    <property type="evidence" value="ECO:0007669"/>
    <property type="project" value="UniProtKB-KW"/>
</dbReference>
<evidence type="ECO:0000256" key="2">
    <source>
        <dbReference type="ARBA" id="ARBA00022723"/>
    </source>
</evidence>
<feature type="region of interest" description="Disordered" evidence="11">
    <location>
        <begin position="370"/>
        <end position="418"/>
    </location>
</feature>
<evidence type="ECO:0000256" key="5">
    <source>
        <dbReference type="ARBA" id="ARBA00022833"/>
    </source>
</evidence>
<feature type="compositionally biased region" description="Basic and acidic residues" evidence="11">
    <location>
        <begin position="178"/>
        <end position="187"/>
    </location>
</feature>
<evidence type="ECO:0000256" key="8">
    <source>
        <dbReference type="ARBA" id="ARBA00023163"/>
    </source>
</evidence>
<keyword evidence="14" id="KW-1185">Reference proteome</keyword>
<dbReference type="GO" id="GO:0005634">
    <property type="term" value="C:nucleus"/>
    <property type="evidence" value="ECO:0007669"/>
    <property type="project" value="UniProtKB-SubCell"/>
</dbReference>
<dbReference type="PANTHER" id="PTHR46179:SF13">
    <property type="entry name" value="C2H2-TYPE DOMAIN-CONTAINING PROTEIN"/>
    <property type="match status" value="1"/>
</dbReference>
<feature type="compositionally biased region" description="Low complexity" evidence="11">
    <location>
        <begin position="34"/>
        <end position="48"/>
    </location>
</feature>
<dbReference type="InterPro" id="IPR013087">
    <property type="entry name" value="Znf_C2H2_type"/>
</dbReference>
<keyword evidence="9" id="KW-0539">Nucleus</keyword>
<feature type="compositionally biased region" description="Basic and acidic residues" evidence="11">
    <location>
        <begin position="407"/>
        <end position="418"/>
    </location>
</feature>
<evidence type="ECO:0000256" key="10">
    <source>
        <dbReference type="PROSITE-ProRule" id="PRU00042"/>
    </source>
</evidence>
<accession>A0AAW0B7Y0</accession>
<sequence>MHNQSKKQATRSSRQRRQSNSSSSGSVPEMRVPSLPSSSASTSMRADSFYPAFSYPPPLPSGTLSNPPSMPNATPPLLSYPPPLPSPSSSRHLSSPSSYRTPDPAAQLSYPPPGPPASGYGAPNAESGSIAPSVPWFPPGENYNQASSNNFYLPPTASSSANFASSSTAQAYRPQLRPQDDDYREEPWSSSDDEDDEDDDAWYASHYAVDPSRLSEPSGSAFDARGSEPPSSSPASTSRLSRSRTPLVIETIPSREQLTEEREMRRRQSRSAKMHACRICGKAFPRRSGLETHMNTHSGVRPYGCPFPGCEKLFNVLSNARRHHNTHFYQPPPPRPPEPMEFRFAEPIVEGAPAPPPDAESQAAFNVRWMEHNVAARGQSTGRRKKKSTAAEHAGTEWSSKHSRGPHPRDPEDRARPG</sequence>
<feature type="compositionally biased region" description="Basic and acidic residues" evidence="11">
    <location>
        <begin position="257"/>
        <end position="266"/>
    </location>
</feature>
<dbReference type="Pfam" id="PF00096">
    <property type="entry name" value="zf-C2H2"/>
    <property type="match status" value="1"/>
</dbReference>
<evidence type="ECO:0000256" key="11">
    <source>
        <dbReference type="SAM" id="MobiDB-lite"/>
    </source>
</evidence>
<dbReference type="PROSITE" id="PS00028">
    <property type="entry name" value="ZINC_FINGER_C2H2_1"/>
    <property type="match status" value="2"/>
</dbReference>
<keyword evidence="4 10" id="KW-0863">Zinc-finger</keyword>
<keyword evidence="8" id="KW-0804">Transcription</keyword>
<proteinExistence type="predicted"/>
<evidence type="ECO:0000256" key="9">
    <source>
        <dbReference type="ARBA" id="ARBA00023242"/>
    </source>
</evidence>
<keyword evidence="6" id="KW-0805">Transcription regulation</keyword>
<dbReference type="Proteomes" id="UP001362999">
    <property type="component" value="Unassembled WGS sequence"/>
</dbReference>
<evidence type="ECO:0000256" key="1">
    <source>
        <dbReference type="ARBA" id="ARBA00004123"/>
    </source>
</evidence>
<keyword evidence="5" id="KW-0862">Zinc</keyword>
<dbReference type="GO" id="GO:0006357">
    <property type="term" value="P:regulation of transcription by RNA polymerase II"/>
    <property type="evidence" value="ECO:0007669"/>
    <property type="project" value="TreeGrafter"/>
</dbReference>
<keyword evidence="7" id="KW-0238">DNA-binding</keyword>
<dbReference type="GO" id="GO:0003677">
    <property type="term" value="F:DNA binding"/>
    <property type="evidence" value="ECO:0007669"/>
    <property type="project" value="UniProtKB-KW"/>
</dbReference>
<dbReference type="EMBL" id="JAWWNJ010000037">
    <property type="protein sequence ID" value="KAK7022273.1"/>
    <property type="molecule type" value="Genomic_DNA"/>
</dbReference>
<evidence type="ECO:0000259" key="12">
    <source>
        <dbReference type="PROSITE" id="PS50157"/>
    </source>
</evidence>
<feature type="domain" description="C2H2-type" evidence="12">
    <location>
        <begin position="303"/>
        <end position="332"/>
    </location>
</feature>
<feature type="compositionally biased region" description="Pro residues" evidence="11">
    <location>
        <begin position="68"/>
        <end position="86"/>
    </location>
</feature>
<protein>
    <recommendedName>
        <fullName evidence="12">C2H2-type domain-containing protein</fullName>
    </recommendedName>
</protein>
<evidence type="ECO:0000256" key="3">
    <source>
        <dbReference type="ARBA" id="ARBA00022737"/>
    </source>
</evidence>
<gene>
    <name evidence="13" type="ORF">R3P38DRAFT_2960209</name>
</gene>
<evidence type="ECO:0000313" key="13">
    <source>
        <dbReference type="EMBL" id="KAK7022273.1"/>
    </source>
</evidence>
<dbReference type="SMART" id="SM00355">
    <property type="entry name" value="ZnF_C2H2"/>
    <property type="match status" value="2"/>
</dbReference>
<keyword evidence="3" id="KW-0677">Repeat</keyword>